<protein>
    <submittedName>
        <fullName evidence="1">Uncharacterized protein</fullName>
    </submittedName>
</protein>
<comment type="caution">
    <text evidence="1">The sequence shown here is derived from an EMBL/GenBank/DDBJ whole genome shotgun (WGS) entry which is preliminary data.</text>
</comment>
<evidence type="ECO:0000313" key="1">
    <source>
        <dbReference type="EMBL" id="KAG8092299.1"/>
    </source>
</evidence>
<name>A0A8J5WQP4_ZIZPA</name>
<evidence type="ECO:0000313" key="2">
    <source>
        <dbReference type="Proteomes" id="UP000729402"/>
    </source>
</evidence>
<accession>A0A8J5WQP4</accession>
<organism evidence="1 2">
    <name type="scientific">Zizania palustris</name>
    <name type="common">Northern wild rice</name>
    <dbReference type="NCBI Taxonomy" id="103762"/>
    <lineage>
        <taxon>Eukaryota</taxon>
        <taxon>Viridiplantae</taxon>
        <taxon>Streptophyta</taxon>
        <taxon>Embryophyta</taxon>
        <taxon>Tracheophyta</taxon>
        <taxon>Spermatophyta</taxon>
        <taxon>Magnoliopsida</taxon>
        <taxon>Liliopsida</taxon>
        <taxon>Poales</taxon>
        <taxon>Poaceae</taxon>
        <taxon>BOP clade</taxon>
        <taxon>Oryzoideae</taxon>
        <taxon>Oryzeae</taxon>
        <taxon>Zizaniinae</taxon>
        <taxon>Zizania</taxon>
    </lineage>
</organism>
<keyword evidence="2" id="KW-1185">Reference proteome</keyword>
<dbReference type="Proteomes" id="UP000729402">
    <property type="component" value="Unassembled WGS sequence"/>
</dbReference>
<sequence>MIEAKREKKSNSGIDSICTNGGPHLCFLLISPSFSAGIAAGHKQKGSLFFLQRTNTHEFCKNIFALENLEGILFSYVLPTIIEEERRERC</sequence>
<dbReference type="EMBL" id="JAAALK010000080">
    <property type="protein sequence ID" value="KAG8092299.1"/>
    <property type="molecule type" value="Genomic_DNA"/>
</dbReference>
<proteinExistence type="predicted"/>
<gene>
    <name evidence="1" type="ORF">GUJ93_ZPchr0012g20504</name>
</gene>
<reference evidence="1" key="1">
    <citation type="journal article" date="2021" name="bioRxiv">
        <title>Whole Genome Assembly and Annotation of Northern Wild Rice, Zizania palustris L., Supports a Whole Genome Duplication in the Zizania Genus.</title>
        <authorList>
            <person name="Haas M."/>
            <person name="Kono T."/>
            <person name="Macchietto M."/>
            <person name="Millas R."/>
            <person name="McGilp L."/>
            <person name="Shao M."/>
            <person name="Duquette J."/>
            <person name="Hirsch C.N."/>
            <person name="Kimball J."/>
        </authorList>
    </citation>
    <scope>NUCLEOTIDE SEQUENCE</scope>
    <source>
        <tissue evidence="1">Fresh leaf tissue</tissue>
    </source>
</reference>
<reference evidence="1" key="2">
    <citation type="submission" date="2021-02" db="EMBL/GenBank/DDBJ databases">
        <authorList>
            <person name="Kimball J.A."/>
            <person name="Haas M.W."/>
            <person name="Macchietto M."/>
            <person name="Kono T."/>
            <person name="Duquette J."/>
            <person name="Shao M."/>
        </authorList>
    </citation>
    <scope>NUCLEOTIDE SEQUENCE</scope>
    <source>
        <tissue evidence="1">Fresh leaf tissue</tissue>
    </source>
</reference>
<dbReference type="AlphaFoldDB" id="A0A8J5WQP4"/>